<keyword evidence="1" id="KW-1133">Transmembrane helix</keyword>
<evidence type="ECO:0000256" key="1">
    <source>
        <dbReference type="SAM" id="Phobius"/>
    </source>
</evidence>
<evidence type="ECO:0000313" key="2">
    <source>
        <dbReference type="EMBL" id="QHN77759.1"/>
    </source>
</evidence>
<dbReference type="AlphaFoldDB" id="A0A6B9V8M3"/>
<sequence length="143" mass="16479">MAAQRQSTTAVRHPIRDPRRRYISLAVAERRRQQALAAAVELQRRRSTPFFSPPLRFLFLELSLSLTGIRRRRRQIPSQLAAVVLPSLSSLLLPVLPLSFLISSCVLSEEEGVYCVSEGVKVIQGKQNFTQVFIWYFNIRRHF</sequence>
<keyword evidence="1" id="KW-0472">Membrane</keyword>
<proteinExistence type="predicted"/>
<protein>
    <submittedName>
        <fullName evidence="2">Uncharacterized protein</fullName>
    </submittedName>
</protein>
<gene>
    <name evidence="2" type="ORF">DS421_19g655540</name>
</gene>
<dbReference type="EMBL" id="CP031001">
    <property type="protein sequence ID" value="QHN77759.1"/>
    <property type="molecule type" value="Genomic_DNA"/>
</dbReference>
<name>A0A6B9V8M3_ARAHY</name>
<feature type="transmembrane region" description="Helical" evidence="1">
    <location>
        <begin position="80"/>
        <end position="102"/>
    </location>
</feature>
<reference evidence="2 3" key="1">
    <citation type="submission" date="2020-01" db="EMBL/GenBank/DDBJ databases">
        <title>Genome sequence of Arachis hypogaea, cultivar Shitouqi.</title>
        <authorList>
            <person name="Zhuang W."/>
            <person name="Chen H."/>
            <person name="Varshney R."/>
            <person name="Wang D."/>
            <person name="Ming R."/>
        </authorList>
    </citation>
    <scope>NUCLEOTIDE SEQUENCE [LARGE SCALE GENOMIC DNA]</scope>
    <source>
        <tissue evidence="2">Young leaf</tissue>
    </source>
</reference>
<keyword evidence="1" id="KW-0812">Transmembrane</keyword>
<organism evidence="2 3">
    <name type="scientific">Arachis hypogaea</name>
    <name type="common">Peanut</name>
    <dbReference type="NCBI Taxonomy" id="3818"/>
    <lineage>
        <taxon>Eukaryota</taxon>
        <taxon>Viridiplantae</taxon>
        <taxon>Streptophyta</taxon>
        <taxon>Embryophyta</taxon>
        <taxon>Tracheophyta</taxon>
        <taxon>Spermatophyta</taxon>
        <taxon>Magnoliopsida</taxon>
        <taxon>eudicotyledons</taxon>
        <taxon>Gunneridae</taxon>
        <taxon>Pentapetalae</taxon>
        <taxon>rosids</taxon>
        <taxon>fabids</taxon>
        <taxon>Fabales</taxon>
        <taxon>Fabaceae</taxon>
        <taxon>Papilionoideae</taxon>
        <taxon>50 kb inversion clade</taxon>
        <taxon>dalbergioids sensu lato</taxon>
        <taxon>Dalbergieae</taxon>
        <taxon>Pterocarpus clade</taxon>
        <taxon>Arachis</taxon>
    </lineage>
</organism>
<evidence type="ECO:0000313" key="3">
    <source>
        <dbReference type="Proteomes" id="UP000464620"/>
    </source>
</evidence>
<dbReference type="Proteomes" id="UP000464620">
    <property type="component" value="Chromosome B09"/>
</dbReference>
<accession>A0A6B9V8M3</accession>